<dbReference type="SUPFAM" id="SSF143011">
    <property type="entry name" value="RelE-like"/>
    <property type="match status" value="1"/>
</dbReference>
<reference evidence="1 2" key="1">
    <citation type="submission" date="2019-03" db="EMBL/GenBank/DDBJ databases">
        <title>Comparative insights into the high quality Complete genome sequence of highly metal resistant Cupriavidus metallidurans strain BS1 isolated from a gold-copper mine.</title>
        <authorList>
            <person name="Mazhar H.S."/>
            <person name="Rensing C."/>
        </authorList>
    </citation>
    <scope>NUCLEOTIDE SEQUENCE [LARGE SCALE GENOMIC DNA]</scope>
    <source>
        <strain evidence="1 2">BS1</strain>
    </source>
</reference>
<dbReference type="Proteomes" id="UP000253772">
    <property type="component" value="Chromosome c2"/>
</dbReference>
<protein>
    <submittedName>
        <fullName evidence="1">Type II toxin-antitoxin system RelE/ParE family toxin</fullName>
    </submittedName>
</protein>
<gene>
    <name evidence="1" type="ORF">DDF84_023695</name>
</gene>
<dbReference type="InterPro" id="IPR035093">
    <property type="entry name" value="RelE/ParE_toxin_dom_sf"/>
</dbReference>
<dbReference type="InterPro" id="IPR007711">
    <property type="entry name" value="HigB-1"/>
</dbReference>
<dbReference type="AlphaFoldDB" id="A0A2L0X1C9"/>
<dbReference type="Gene3D" id="3.30.2310.20">
    <property type="entry name" value="RelE-like"/>
    <property type="match status" value="1"/>
</dbReference>
<dbReference type="OrthoDB" id="9801102at2"/>
<dbReference type="Pfam" id="PF05015">
    <property type="entry name" value="HigB-like_toxin"/>
    <property type="match status" value="1"/>
</dbReference>
<dbReference type="PANTHER" id="PTHR40266">
    <property type="entry name" value="TOXIN HIGB-1"/>
    <property type="match status" value="1"/>
</dbReference>
<organism evidence="1 2">
    <name type="scientific">Cupriavidus metallidurans</name>
    <dbReference type="NCBI Taxonomy" id="119219"/>
    <lineage>
        <taxon>Bacteria</taxon>
        <taxon>Pseudomonadati</taxon>
        <taxon>Pseudomonadota</taxon>
        <taxon>Betaproteobacteria</taxon>
        <taxon>Burkholderiales</taxon>
        <taxon>Burkholderiaceae</taxon>
        <taxon>Cupriavidus</taxon>
    </lineage>
</organism>
<dbReference type="EMBL" id="CP037901">
    <property type="protein sequence ID" value="QBP12690.1"/>
    <property type="molecule type" value="Genomic_DNA"/>
</dbReference>
<dbReference type="PANTHER" id="PTHR40266:SF2">
    <property type="entry name" value="TOXIN HIGB-1"/>
    <property type="match status" value="1"/>
</dbReference>
<evidence type="ECO:0000313" key="2">
    <source>
        <dbReference type="Proteomes" id="UP000253772"/>
    </source>
</evidence>
<accession>A0A2L0X1C9</accession>
<dbReference type="RefSeq" id="WP_017514876.1">
    <property type="nucleotide sequence ID" value="NZ_CP026544.1"/>
</dbReference>
<evidence type="ECO:0000313" key="1">
    <source>
        <dbReference type="EMBL" id="QBP12690.1"/>
    </source>
</evidence>
<sequence>MIRSLSDKTTAAIYCGQSVHTLPAHIQADALRKLAILDAASSLPDMVAPPANRLEPVLGKRRGHWRVRIQGPWHLCFRFINGEAWDVGIAECEE</sequence>
<name>A0A2L0X1C9_9BURK</name>
<proteinExistence type="predicted"/>